<dbReference type="Proteomes" id="UP000008825">
    <property type="component" value="Chromosome"/>
</dbReference>
<sequence length="1568" mass="166795">MGNRIEKLLIKTACLIALAAMLIPAVACAEDAGNPYCMAPPFISGGIKPNLLMLIDNSSSMYDMGYIAGSNGTVPTYSCGSNLVSSAYCFDNTYDDTKEYEGYFSTFDPIANSSNYPFYQYSGGKFSVVAGLPATAADNVNIFKTSYVYVALSGDASATPSTRTVSTFVASGKFLNWLSASKFDIEKKILTGGKFDPTTSTLKGESRGCVGRRFVKVLPAIPKLSFAVRGPTSVEPNFDPRTQGGQSTIEIFEGTYNATACQCAVYNWSNGSYGQASTDTKSCLGASPADNALATLNHTQQTCYVLKKKFADPTTSYDSDGWPTTGLNFNDIKVACNNVYLDNKNPIAPAALTDESNGNYICTSAAVHGIPTGRYIGPGSDTTGFVGRCWNGSSDKFGSGAGSDTCIKREILHYCMGTNFAEVTDPTSIIPSSGNIPAVIMDAGVRAIGAPVGVFDAKVAVTSAPSGLVQQFSEDIRFGAMKFNDFGSTTECGSTALPCPASGVTNKDASMMMTNSYIGSSIGDHSSGIVKDIDDVVAKTWTPFAEGYYNAIAYFVKDATATTPTLSSTKFTARTTAPASIAAPVNSTDFDANRNPIQFRCQQNNILIITDGSSTADQNATVMGKVLEGGTDGVFRDPSTTAEATTCGSYSGSPFLHDLSYFAKHRNIFNPSQVCDPVGTDLCEAAQTIKTHVVFNAPPSSNTTDVCDSYNQMRLTALNGGTTVNSAADPADLRTALKTALENVAAGASSGTAASILSNSEGSGANILQAVFFPKKVFESQTSVDWIGEMQNLWYFVDPQISHSTIREDTPPGDLLKLNLQHDKVVSFRFSTADNTTYGYLSQDTNGDGIADTAETKVDADDVNSLWRAGKILHARNVLSDPRNLYTPLISGGTELGSTGLMRFSYGEGDPVRPDHSTLLTPYLQASSAANARDIMKYVQGFDNATMRSRTVKKWGIPAGTVGSSTYLDDARLRGIGVWKLGDIISSTPRIQSVSKLNTYNLPAPSGYSDSSYSSYIGSNEYKGRGMVYVGANDGMMHAFKLGLLRVNASGFEKASIDPDPDLGKEMWAYIPKNVLPYLNYYPASNYHHLYYVDGASLLFDASIGTRTAASGGCTAANYWECTKLSSVVDSSNNLNSGNTWRSVLIGGMGLGGASTKTCASGSNCVQTPITDPANGSLGFGYSSYFALDVTTPASPKLLWEFNHADLGFATSGPAIIRVGPSNTNGHWYAVFGSGPTGPVDTENNQFMGRSNQTLKFFIVDLLTGNLEHTIDTGITDAFAGSMIGSAIDADRWNQGVTGNYQDDAIYVGYTKKVSGTPDTWTNGGVIRIMTKESSTPSTWGWSSVIENTGPVVTAIARLQDRKNKRLWLYFGTGRYYYRYGSTVDDFSSRRAIYGIKEPCYNTNGRPGNYLDKDCSATITSGVTNQSDSVTAVGAGGWKIDLANSTTANGAERVVTDAVALTNGTVFFTSFAPTADACGFGGNSYLWGLDYGTGGRPDDAALVGKALIQLSTGEFKEVDLAEAFGAGSARLGRVTGIPMTGKPPADAFPIVTKSGNKPVKRIMHIQER</sequence>
<accession>B5E8G9</accession>
<protein>
    <submittedName>
        <fullName evidence="2">Type IV pilus assembly protein PilY1</fullName>
    </submittedName>
</protein>
<dbReference type="eggNOG" id="COG3419">
    <property type="taxonomic scope" value="Bacteria"/>
</dbReference>
<dbReference type="KEGG" id="gbm:Gbem_1536"/>
<dbReference type="OrthoDB" id="7156875at2"/>
<evidence type="ECO:0000313" key="2">
    <source>
        <dbReference type="EMBL" id="ACH38554.1"/>
    </source>
</evidence>
<dbReference type="HOGENOM" id="CLU_001890_4_0_7"/>
<proteinExistence type="predicted"/>
<feature type="chain" id="PRO_5002829603" evidence="1">
    <location>
        <begin position="30"/>
        <end position="1568"/>
    </location>
</feature>
<evidence type="ECO:0000256" key="1">
    <source>
        <dbReference type="SAM" id="SignalP"/>
    </source>
</evidence>
<dbReference type="STRING" id="404380.Gbem_1536"/>
<reference evidence="2 3" key="2">
    <citation type="journal article" date="2010" name="BMC Genomics">
        <title>The genome of Geobacter bemidjiensis, exemplar for the subsurface clade of Geobacter species that predominate in Fe(III)-reducing subsurface environments.</title>
        <authorList>
            <person name="Aklujkar M."/>
            <person name="Young N.D."/>
            <person name="Holmes D."/>
            <person name="Chavan M."/>
            <person name="Risso C."/>
            <person name="Kiss H.E."/>
            <person name="Han C.S."/>
            <person name="Land M.L."/>
            <person name="Lovley D.R."/>
        </authorList>
    </citation>
    <scope>NUCLEOTIDE SEQUENCE [LARGE SCALE GENOMIC DNA]</scope>
    <source>
        <strain evidence="3">ATCC BAA-1014 / DSM 16622 / JCM 12645 / Bem</strain>
    </source>
</reference>
<organism evidence="2 3">
    <name type="scientific">Citrifermentans bemidjiense (strain ATCC BAA-1014 / DSM 16622 / JCM 12645 / Bem)</name>
    <name type="common">Geobacter bemidjiensis</name>
    <dbReference type="NCBI Taxonomy" id="404380"/>
    <lineage>
        <taxon>Bacteria</taxon>
        <taxon>Pseudomonadati</taxon>
        <taxon>Thermodesulfobacteriota</taxon>
        <taxon>Desulfuromonadia</taxon>
        <taxon>Geobacterales</taxon>
        <taxon>Geobacteraceae</taxon>
        <taxon>Citrifermentans</taxon>
    </lineage>
</organism>
<evidence type="ECO:0000313" key="3">
    <source>
        <dbReference type="Proteomes" id="UP000008825"/>
    </source>
</evidence>
<name>B5E8G9_CITBB</name>
<reference evidence="2 3" key="1">
    <citation type="submission" date="2008-07" db="EMBL/GenBank/DDBJ databases">
        <title>Complete sequence of Geobacter bemidjiensis BEM.</title>
        <authorList>
            <consortium name="US DOE Joint Genome Institute"/>
            <person name="Lucas S."/>
            <person name="Copeland A."/>
            <person name="Lapidus A."/>
            <person name="Glavina del Rio T."/>
            <person name="Dalin E."/>
            <person name="Tice H."/>
            <person name="Bruce D."/>
            <person name="Goodwin L."/>
            <person name="Pitluck S."/>
            <person name="Kiss H."/>
            <person name="Brettin T."/>
            <person name="Detter J.C."/>
            <person name="Han C."/>
            <person name="Kuske C.R."/>
            <person name="Schmutz J."/>
            <person name="Larimer F."/>
            <person name="Land M."/>
            <person name="Hauser L."/>
            <person name="Kyrpides N."/>
            <person name="Lykidis A."/>
            <person name="Lovley D."/>
            <person name="Richardson P."/>
        </authorList>
    </citation>
    <scope>NUCLEOTIDE SEQUENCE [LARGE SCALE GENOMIC DNA]</scope>
    <source>
        <strain evidence="3">ATCC BAA-1014 / DSM 16622 / JCM 12645 / Bem</strain>
    </source>
</reference>
<dbReference type="RefSeq" id="WP_012529970.1">
    <property type="nucleotide sequence ID" value="NC_011146.1"/>
</dbReference>
<keyword evidence="3" id="KW-1185">Reference proteome</keyword>
<dbReference type="EMBL" id="CP001124">
    <property type="protein sequence ID" value="ACH38554.1"/>
    <property type="molecule type" value="Genomic_DNA"/>
</dbReference>
<feature type="signal peptide" evidence="1">
    <location>
        <begin position="1"/>
        <end position="29"/>
    </location>
</feature>
<keyword evidence="1" id="KW-0732">Signal</keyword>
<gene>
    <name evidence="2" type="primary">pilY1-3</name>
    <name evidence="2" type="ordered locus">Gbem_1536</name>
</gene>